<feature type="domain" description="F-box" evidence="2">
    <location>
        <begin position="4"/>
        <end position="44"/>
    </location>
</feature>
<dbReference type="AlphaFoldDB" id="A0A5J9SH01"/>
<comment type="caution">
    <text evidence="3">The sequence shown here is derived from an EMBL/GenBank/DDBJ whole genome shotgun (WGS) entry which is preliminary data.</text>
</comment>
<sequence>MDLLPEPLLADILGRLPPRPLAVCRSVSKDLCAVVDGRGLLLALEHRVPTGLHGFFINYVGQDRPYFFSRHAAALRVDAEFDFLPPIGWGEVVHQSNGLVLYNDWNTLYVCNPATRRWAKLPPRPVGFDGAKQLIFDPTVSLHYEVISFSEVPRKPKIPIQPGIERPTYYQGFREYTSEEIKKLPLPLRAKHDREVEIKGSVEWPPRSYAAQVFSSRTGQWKERVYVREDDVAVTLFDVWSDPWGPDSETLSYNSPRCNAVYWRGAFYLHCYGGFIMRLSLTEHKYRVIKTPMLDVFTQPRLDIDDFLSRQGPYMNKEYCLQMFQMEQSSLDRVKPSTHLGKSEHGIYYTAVCWHQLQVWVLREASESQPMPLWELKHKADIGPSILQHYTRKDRDQIEKSWSLDRGEKEPSKSVNYGWDSSDDTTAEGVVHDDNLYYNMSKRMDLLGYHPSKEIAFLGDHFEGFAYYLVSSKLKYLGEFTPVGCCHILVAATHESFVYTPCMDDLLPHHKLLDTTHDDADYSGGEYGDLEEEVDTNEDENLQEEEVNTDEDENLQEEEAENDEDENLQEEEVNIDEDENLQEEEVNIHKDENQEDV</sequence>
<feature type="non-terminal residue" evidence="3">
    <location>
        <position position="1"/>
    </location>
</feature>
<dbReference type="OrthoDB" id="591557at2759"/>
<dbReference type="Proteomes" id="UP000324897">
    <property type="component" value="Unassembled WGS sequence"/>
</dbReference>
<dbReference type="SUPFAM" id="SSF81383">
    <property type="entry name" value="F-box domain"/>
    <property type="match status" value="1"/>
</dbReference>
<organism evidence="3 4">
    <name type="scientific">Eragrostis curvula</name>
    <name type="common">weeping love grass</name>
    <dbReference type="NCBI Taxonomy" id="38414"/>
    <lineage>
        <taxon>Eukaryota</taxon>
        <taxon>Viridiplantae</taxon>
        <taxon>Streptophyta</taxon>
        <taxon>Embryophyta</taxon>
        <taxon>Tracheophyta</taxon>
        <taxon>Spermatophyta</taxon>
        <taxon>Magnoliopsida</taxon>
        <taxon>Liliopsida</taxon>
        <taxon>Poales</taxon>
        <taxon>Poaceae</taxon>
        <taxon>PACMAD clade</taxon>
        <taxon>Chloridoideae</taxon>
        <taxon>Eragrostideae</taxon>
        <taxon>Eragrostidinae</taxon>
        <taxon>Eragrostis</taxon>
    </lineage>
</organism>
<feature type="compositionally biased region" description="Acidic residues" evidence="1">
    <location>
        <begin position="528"/>
        <end position="585"/>
    </location>
</feature>
<dbReference type="PANTHER" id="PTHR34591:SF28">
    <property type="entry name" value="F-BOX DOMAIN-CONTAINING PROTEIN"/>
    <property type="match status" value="1"/>
</dbReference>
<proteinExistence type="predicted"/>
<feature type="compositionally biased region" description="Basic and acidic residues" evidence="1">
    <location>
        <begin position="586"/>
        <end position="597"/>
    </location>
</feature>
<accession>A0A5J9SH01</accession>
<protein>
    <recommendedName>
        <fullName evidence="2">F-box domain-containing protein</fullName>
    </recommendedName>
</protein>
<evidence type="ECO:0000313" key="4">
    <source>
        <dbReference type="Proteomes" id="UP000324897"/>
    </source>
</evidence>
<dbReference type="Pfam" id="PF00646">
    <property type="entry name" value="F-box"/>
    <property type="match status" value="1"/>
</dbReference>
<dbReference type="InterPro" id="IPR036047">
    <property type="entry name" value="F-box-like_dom_sf"/>
</dbReference>
<dbReference type="EMBL" id="RWGY01000843">
    <property type="protein sequence ID" value="TVT98537.1"/>
    <property type="molecule type" value="Genomic_DNA"/>
</dbReference>
<reference evidence="3 4" key="1">
    <citation type="journal article" date="2019" name="Sci. Rep.">
        <title>A high-quality genome of Eragrostis curvula grass provides insights into Poaceae evolution and supports new strategies to enhance forage quality.</title>
        <authorList>
            <person name="Carballo J."/>
            <person name="Santos B.A.C.M."/>
            <person name="Zappacosta D."/>
            <person name="Garbus I."/>
            <person name="Selva J.P."/>
            <person name="Gallo C.A."/>
            <person name="Diaz A."/>
            <person name="Albertini E."/>
            <person name="Caccamo M."/>
            <person name="Echenique V."/>
        </authorList>
    </citation>
    <scope>NUCLEOTIDE SEQUENCE [LARGE SCALE GENOMIC DNA]</scope>
    <source>
        <strain evidence="4">cv. Victoria</strain>
        <tissue evidence="3">Leaf</tissue>
    </source>
</reference>
<dbReference type="PANTHER" id="PTHR34591">
    <property type="entry name" value="OS03G0653100 PROTEIN-RELATED"/>
    <property type="match status" value="1"/>
</dbReference>
<evidence type="ECO:0000259" key="2">
    <source>
        <dbReference type="SMART" id="SM00256"/>
    </source>
</evidence>
<dbReference type="Gramene" id="TVT98537">
    <property type="protein sequence ID" value="TVT98537"/>
    <property type="gene ID" value="EJB05_56149"/>
</dbReference>
<keyword evidence="4" id="KW-1185">Reference proteome</keyword>
<evidence type="ECO:0000256" key="1">
    <source>
        <dbReference type="SAM" id="MobiDB-lite"/>
    </source>
</evidence>
<dbReference type="SMART" id="SM00256">
    <property type="entry name" value="FBOX"/>
    <property type="match status" value="1"/>
</dbReference>
<evidence type="ECO:0000313" key="3">
    <source>
        <dbReference type="EMBL" id="TVT98537.1"/>
    </source>
</evidence>
<gene>
    <name evidence="3" type="ORF">EJB05_56149</name>
</gene>
<feature type="region of interest" description="Disordered" evidence="1">
    <location>
        <begin position="518"/>
        <end position="597"/>
    </location>
</feature>
<dbReference type="InterPro" id="IPR001810">
    <property type="entry name" value="F-box_dom"/>
</dbReference>
<name>A0A5J9SH01_9POAL</name>